<sequence length="49" mass="5884">MYAWLCYPDGPLLHCYSPQSIKFKHRFALFMYFSFVKFIYSEVTLPALI</sequence>
<dbReference type="EMBL" id="GBXM01102664">
    <property type="protein sequence ID" value="JAH05913.1"/>
    <property type="molecule type" value="Transcribed_RNA"/>
</dbReference>
<evidence type="ECO:0000313" key="1">
    <source>
        <dbReference type="EMBL" id="JAH05913.1"/>
    </source>
</evidence>
<organism evidence="1">
    <name type="scientific">Anguilla anguilla</name>
    <name type="common">European freshwater eel</name>
    <name type="synonym">Muraena anguilla</name>
    <dbReference type="NCBI Taxonomy" id="7936"/>
    <lineage>
        <taxon>Eukaryota</taxon>
        <taxon>Metazoa</taxon>
        <taxon>Chordata</taxon>
        <taxon>Craniata</taxon>
        <taxon>Vertebrata</taxon>
        <taxon>Euteleostomi</taxon>
        <taxon>Actinopterygii</taxon>
        <taxon>Neopterygii</taxon>
        <taxon>Teleostei</taxon>
        <taxon>Anguilliformes</taxon>
        <taxon>Anguillidae</taxon>
        <taxon>Anguilla</taxon>
    </lineage>
</organism>
<accession>A0A0E9PQ03</accession>
<protein>
    <submittedName>
        <fullName evidence="1">Uncharacterized protein</fullName>
    </submittedName>
</protein>
<reference evidence="1" key="1">
    <citation type="submission" date="2014-11" db="EMBL/GenBank/DDBJ databases">
        <authorList>
            <person name="Amaro Gonzalez C."/>
        </authorList>
    </citation>
    <scope>NUCLEOTIDE SEQUENCE</scope>
</reference>
<dbReference type="AlphaFoldDB" id="A0A0E9PQ03"/>
<name>A0A0E9PQ03_ANGAN</name>
<proteinExistence type="predicted"/>
<reference evidence="1" key="2">
    <citation type="journal article" date="2015" name="Fish Shellfish Immunol.">
        <title>Early steps in the European eel (Anguilla anguilla)-Vibrio vulnificus interaction in the gills: Role of the RtxA13 toxin.</title>
        <authorList>
            <person name="Callol A."/>
            <person name="Pajuelo D."/>
            <person name="Ebbesson L."/>
            <person name="Teles M."/>
            <person name="MacKenzie S."/>
            <person name="Amaro C."/>
        </authorList>
    </citation>
    <scope>NUCLEOTIDE SEQUENCE</scope>
</reference>